<dbReference type="PIRSF" id="PIRSF021290">
    <property type="entry name" value="DUF1273"/>
    <property type="match status" value="1"/>
</dbReference>
<dbReference type="RefSeq" id="WP_029092604.1">
    <property type="nucleotide sequence ID" value="NZ_CBCPHX010000001.1"/>
</dbReference>
<dbReference type="OrthoDB" id="2301957at2"/>
<dbReference type="HAMAP" id="MF_01575">
    <property type="entry name" value="UPF0398"/>
    <property type="match status" value="1"/>
</dbReference>
<evidence type="ECO:0000256" key="1">
    <source>
        <dbReference type="HAMAP-Rule" id="MF_01575"/>
    </source>
</evidence>
<name>A0A291KIC0_BROTH</name>
<comment type="similarity">
    <text evidence="1">Belongs to the UPF0398 family.</text>
</comment>
<dbReference type="STRING" id="2756.BFR44_05305"/>
<dbReference type="PANTHER" id="PTHR38440:SF1">
    <property type="entry name" value="UPF0398 PROTEIN SPR0331"/>
    <property type="match status" value="1"/>
</dbReference>
<dbReference type="Gene3D" id="3.40.50.450">
    <property type="match status" value="1"/>
</dbReference>
<proteinExistence type="inferred from homology"/>
<accession>A0A291KIC0</accession>
<sequence>MVKRVAITGYKSFELGIFKDNDPSVTIIKKVIQQRLEQYIDEGLEWVIISGQLGIELWAGQVVIELKKEYPELQLAIIAPFIEQDSKWNETNKLAYSTLINAADYTNSVSHSPYESPQQFRDKDVFLIKNTDGALVIYDEEQEGGPKFILKLMAKYAETTDYIIDQVDFFQLQDIASGDGFID</sequence>
<organism evidence="2 3">
    <name type="scientific">Brochothrix thermosphacta</name>
    <name type="common">Microbacterium thermosphactum</name>
    <dbReference type="NCBI Taxonomy" id="2756"/>
    <lineage>
        <taxon>Bacteria</taxon>
        <taxon>Bacillati</taxon>
        <taxon>Bacillota</taxon>
        <taxon>Bacilli</taxon>
        <taxon>Bacillales</taxon>
        <taxon>Listeriaceae</taxon>
        <taxon>Brochothrix</taxon>
    </lineage>
</organism>
<reference evidence="2 3" key="1">
    <citation type="submission" date="2017-09" db="EMBL/GenBank/DDBJ databases">
        <title>Complete Genome Sequences of Two Strains of the Meat Spoilage Bacterium Brochothrix thermosphacta Isolated from Ground Chicken.</title>
        <authorList>
            <person name="Paoli G.C."/>
            <person name="Wijey C."/>
            <person name="Chen C.-Y."/>
            <person name="Nguyen L."/>
            <person name="Yan X."/>
            <person name="Irwin P.L."/>
        </authorList>
    </citation>
    <scope>NUCLEOTIDE SEQUENCE [LARGE SCALE GENOMIC DNA]</scope>
    <source>
        <strain evidence="2 3">BI</strain>
    </source>
</reference>
<evidence type="ECO:0000313" key="2">
    <source>
        <dbReference type="EMBL" id="ATF26788.1"/>
    </source>
</evidence>
<keyword evidence="3" id="KW-1185">Reference proteome</keyword>
<dbReference type="GeneID" id="66536443"/>
<dbReference type="Proteomes" id="UP000243591">
    <property type="component" value="Chromosome"/>
</dbReference>
<dbReference type="Pfam" id="PF06908">
    <property type="entry name" value="YpsA"/>
    <property type="match status" value="1"/>
</dbReference>
<dbReference type="NCBIfam" id="NF010181">
    <property type="entry name" value="PRK13660.1"/>
    <property type="match status" value="1"/>
</dbReference>
<dbReference type="SUPFAM" id="SSF102405">
    <property type="entry name" value="MCP/YpsA-like"/>
    <property type="match status" value="1"/>
</dbReference>
<dbReference type="KEGG" id="bths:CNY62_10740"/>
<dbReference type="AlphaFoldDB" id="A0A291KIC0"/>
<protein>
    <recommendedName>
        <fullName evidence="1">UPF0398 protein CNY62_10740</fullName>
    </recommendedName>
</protein>
<gene>
    <name evidence="2" type="ORF">CNY62_10740</name>
</gene>
<dbReference type="InterPro" id="IPR010697">
    <property type="entry name" value="YspA"/>
</dbReference>
<evidence type="ECO:0000313" key="3">
    <source>
        <dbReference type="Proteomes" id="UP000243591"/>
    </source>
</evidence>
<dbReference type="EMBL" id="CP023483">
    <property type="protein sequence ID" value="ATF26788.1"/>
    <property type="molecule type" value="Genomic_DNA"/>
</dbReference>
<dbReference type="PANTHER" id="PTHR38440">
    <property type="entry name" value="UPF0398 PROTEIN YPSA"/>
    <property type="match status" value="1"/>
</dbReference>